<name>A0ABP7VQK7_9ACTN</name>
<sequence length="119" mass="12536">MKPPRWRSHKALGAGLGADSISTEAVPRGPLGIAAVRDTQGARSSLGDTPTVAWADIGRVDALMAFLLTEEPERLRVLGDVPDERSAGEIADVPVLREGGAPDDAKREFDGVAGVVPRR</sequence>
<evidence type="ECO:0000313" key="3">
    <source>
        <dbReference type="Proteomes" id="UP001500683"/>
    </source>
</evidence>
<reference evidence="3" key="1">
    <citation type="journal article" date="2019" name="Int. J. Syst. Evol. Microbiol.">
        <title>The Global Catalogue of Microorganisms (GCM) 10K type strain sequencing project: providing services to taxonomists for standard genome sequencing and annotation.</title>
        <authorList>
            <consortium name="The Broad Institute Genomics Platform"/>
            <consortium name="The Broad Institute Genome Sequencing Center for Infectious Disease"/>
            <person name="Wu L."/>
            <person name="Ma J."/>
        </authorList>
    </citation>
    <scope>NUCLEOTIDE SEQUENCE [LARGE SCALE GENOMIC DNA]</scope>
    <source>
        <strain evidence="3">JCM 16702</strain>
    </source>
</reference>
<protein>
    <submittedName>
        <fullName evidence="2">Uncharacterized protein</fullName>
    </submittedName>
</protein>
<feature type="region of interest" description="Disordered" evidence="1">
    <location>
        <begin position="89"/>
        <end position="119"/>
    </location>
</feature>
<proteinExistence type="predicted"/>
<comment type="caution">
    <text evidence="2">The sequence shown here is derived from an EMBL/GenBank/DDBJ whole genome shotgun (WGS) entry which is preliminary data.</text>
</comment>
<organism evidence="2 3">
    <name type="scientific">Actinomadura miaoliensis</name>
    <dbReference type="NCBI Taxonomy" id="430685"/>
    <lineage>
        <taxon>Bacteria</taxon>
        <taxon>Bacillati</taxon>
        <taxon>Actinomycetota</taxon>
        <taxon>Actinomycetes</taxon>
        <taxon>Streptosporangiales</taxon>
        <taxon>Thermomonosporaceae</taxon>
        <taxon>Actinomadura</taxon>
    </lineage>
</organism>
<evidence type="ECO:0000313" key="2">
    <source>
        <dbReference type="EMBL" id="GAA4072412.1"/>
    </source>
</evidence>
<dbReference type="Proteomes" id="UP001500683">
    <property type="component" value="Unassembled WGS sequence"/>
</dbReference>
<gene>
    <name evidence="2" type="ORF">GCM10022214_30610</name>
</gene>
<evidence type="ECO:0000256" key="1">
    <source>
        <dbReference type="SAM" id="MobiDB-lite"/>
    </source>
</evidence>
<dbReference type="EMBL" id="BAAAZG010000018">
    <property type="protein sequence ID" value="GAA4072412.1"/>
    <property type="molecule type" value="Genomic_DNA"/>
</dbReference>
<keyword evidence="3" id="KW-1185">Reference proteome</keyword>
<accession>A0ABP7VQK7</accession>